<evidence type="ECO:0000313" key="2">
    <source>
        <dbReference type="Proteomes" id="UP000824469"/>
    </source>
</evidence>
<dbReference type="SUPFAM" id="SSF81660">
    <property type="entry name" value="Metal cation-transporting ATPase, ATP-binding domain N"/>
    <property type="match status" value="1"/>
</dbReference>
<dbReference type="InterPro" id="IPR023299">
    <property type="entry name" value="ATPase_P-typ_cyto_dom_N"/>
</dbReference>
<dbReference type="InterPro" id="IPR036412">
    <property type="entry name" value="HAD-like_sf"/>
</dbReference>
<name>A0AA38G8Q5_TAXCH</name>
<organism evidence="1 2">
    <name type="scientific">Taxus chinensis</name>
    <name type="common">Chinese yew</name>
    <name type="synonym">Taxus wallichiana var. chinensis</name>
    <dbReference type="NCBI Taxonomy" id="29808"/>
    <lineage>
        <taxon>Eukaryota</taxon>
        <taxon>Viridiplantae</taxon>
        <taxon>Streptophyta</taxon>
        <taxon>Embryophyta</taxon>
        <taxon>Tracheophyta</taxon>
        <taxon>Spermatophyta</taxon>
        <taxon>Pinopsida</taxon>
        <taxon>Pinidae</taxon>
        <taxon>Conifers II</taxon>
        <taxon>Cupressales</taxon>
        <taxon>Taxaceae</taxon>
        <taxon>Taxus</taxon>
    </lineage>
</organism>
<dbReference type="PANTHER" id="PTHR24092">
    <property type="entry name" value="PROBABLE PHOSPHOLIPID-TRANSPORTING ATPASE"/>
    <property type="match status" value="1"/>
</dbReference>
<dbReference type="GO" id="GO:0045332">
    <property type="term" value="P:phospholipid translocation"/>
    <property type="evidence" value="ECO:0007669"/>
    <property type="project" value="TreeGrafter"/>
</dbReference>
<dbReference type="InterPro" id="IPR023214">
    <property type="entry name" value="HAD_sf"/>
</dbReference>
<sequence length="297" mass="33857">MEFFKCSIAGVSYGTGVTEVQKAVLERAGKELSFDEIEFSSPLFEKGFNLRDHRLENLRRSASSILIRCYQSDGGYDHHKYEVLNTIDFSSMRKRMSVIVRDPAGQLLLLCKGADNVIFERLSSEVEEWRYITLEHMKDYGEAGLRTLAVAYSRLDEESYSEWQARAYGCNFLLSFGMFFHVEFKSRWIRAKQDIINSDEQSQALEELAEEIETNLILVGATAIEDKLQVGVPRAIHNLATAGIKIWVLTGDKMETAINIGYACRLLQHNTRKHIIRLEDSTILQGDALKGKKITEE</sequence>
<comment type="caution">
    <text evidence="1">The sequence shown here is derived from an EMBL/GenBank/DDBJ whole genome shotgun (WGS) entry which is preliminary data.</text>
</comment>
<dbReference type="GO" id="GO:0000166">
    <property type="term" value="F:nucleotide binding"/>
    <property type="evidence" value="ECO:0007669"/>
    <property type="project" value="InterPro"/>
</dbReference>
<keyword evidence="2" id="KW-1185">Reference proteome</keyword>
<dbReference type="AlphaFoldDB" id="A0AA38G8Q5"/>
<dbReference type="Proteomes" id="UP000824469">
    <property type="component" value="Unassembled WGS sequence"/>
</dbReference>
<dbReference type="Gene3D" id="3.40.1110.10">
    <property type="entry name" value="Calcium-transporting ATPase, cytoplasmic domain N"/>
    <property type="match status" value="1"/>
</dbReference>
<evidence type="ECO:0000313" key="1">
    <source>
        <dbReference type="EMBL" id="KAH9318646.1"/>
    </source>
</evidence>
<feature type="non-terminal residue" evidence="1">
    <location>
        <position position="1"/>
    </location>
</feature>
<dbReference type="GO" id="GO:0140326">
    <property type="term" value="F:ATPase-coupled intramembrane lipid transporter activity"/>
    <property type="evidence" value="ECO:0007669"/>
    <property type="project" value="TreeGrafter"/>
</dbReference>
<dbReference type="SUPFAM" id="SSF56784">
    <property type="entry name" value="HAD-like"/>
    <property type="match status" value="1"/>
</dbReference>
<proteinExistence type="predicted"/>
<dbReference type="GO" id="GO:0005886">
    <property type="term" value="C:plasma membrane"/>
    <property type="evidence" value="ECO:0007669"/>
    <property type="project" value="TreeGrafter"/>
</dbReference>
<dbReference type="EMBL" id="JAHRHJ020000004">
    <property type="protein sequence ID" value="KAH9318646.1"/>
    <property type="molecule type" value="Genomic_DNA"/>
</dbReference>
<dbReference type="Gene3D" id="3.40.50.1000">
    <property type="entry name" value="HAD superfamily/HAD-like"/>
    <property type="match status" value="1"/>
</dbReference>
<accession>A0AA38G8Q5</accession>
<evidence type="ECO:0008006" key="3">
    <source>
        <dbReference type="Google" id="ProtNLM"/>
    </source>
</evidence>
<reference evidence="1 2" key="1">
    <citation type="journal article" date="2021" name="Nat. Plants">
        <title>The Taxus genome provides insights into paclitaxel biosynthesis.</title>
        <authorList>
            <person name="Xiong X."/>
            <person name="Gou J."/>
            <person name="Liao Q."/>
            <person name="Li Y."/>
            <person name="Zhou Q."/>
            <person name="Bi G."/>
            <person name="Li C."/>
            <person name="Du R."/>
            <person name="Wang X."/>
            <person name="Sun T."/>
            <person name="Guo L."/>
            <person name="Liang H."/>
            <person name="Lu P."/>
            <person name="Wu Y."/>
            <person name="Zhang Z."/>
            <person name="Ro D.K."/>
            <person name="Shang Y."/>
            <person name="Huang S."/>
            <person name="Yan J."/>
        </authorList>
    </citation>
    <scope>NUCLEOTIDE SEQUENCE [LARGE SCALE GENOMIC DNA]</scope>
    <source>
        <strain evidence="1">Ta-2019</strain>
    </source>
</reference>
<protein>
    <recommendedName>
        <fullName evidence="3">Phospholipid-transporting ATPase</fullName>
    </recommendedName>
</protein>
<gene>
    <name evidence="1" type="ORF">KI387_020415</name>
</gene>
<dbReference type="PANTHER" id="PTHR24092:SF150">
    <property type="entry name" value="PHOSPHOLIPID-TRANSPORTING ATPASE"/>
    <property type="match status" value="1"/>
</dbReference>
<dbReference type="Pfam" id="PF13246">
    <property type="entry name" value="Cation_ATPase"/>
    <property type="match status" value="1"/>
</dbReference>